<accession>A0ABP7TZ69</accession>
<name>A0ABP7TZ69_9BURK</name>
<protein>
    <submittedName>
        <fullName evidence="2">DUF2796 domain-containing protein</fullName>
    </submittedName>
</protein>
<dbReference type="EMBL" id="BAAAZE010000014">
    <property type="protein sequence ID" value="GAA4033211.1"/>
    <property type="molecule type" value="Genomic_DNA"/>
</dbReference>
<dbReference type="Proteomes" id="UP001501353">
    <property type="component" value="Unassembled WGS sequence"/>
</dbReference>
<evidence type="ECO:0000313" key="3">
    <source>
        <dbReference type="Proteomes" id="UP001501353"/>
    </source>
</evidence>
<reference evidence="3" key="1">
    <citation type="journal article" date="2019" name="Int. J. Syst. Evol. Microbiol.">
        <title>The Global Catalogue of Microorganisms (GCM) 10K type strain sequencing project: providing services to taxonomists for standard genome sequencing and annotation.</title>
        <authorList>
            <consortium name="The Broad Institute Genomics Platform"/>
            <consortium name="The Broad Institute Genome Sequencing Center for Infectious Disease"/>
            <person name="Wu L."/>
            <person name="Ma J."/>
        </authorList>
    </citation>
    <scope>NUCLEOTIDE SEQUENCE [LARGE SCALE GENOMIC DNA]</scope>
    <source>
        <strain evidence="3">JCM 16673</strain>
    </source>
</reference>
<keyword evidence="1" id="KW-0732">Signal</keyword>
<feature type="chain" id="PRO_5045479266" evidence="1">
    <location>
        <begin position="23"/>
        <end position="179"/>
    </location>
</feature>
<sequence>MTQQSIIRLGLMALMASTQAFSAEPGAHVHGLAMLQVTQDQNTVSIDLDSPLGNLLGFERAPDTDKQKQAVQQMIEKLRQPEKLFALTAAAQCTAGPVQLTAPVLQLGVPEKGGAEKDGEHAGIEFAVSFHCRMPAALKDLNVNLFNAFSGLHQLDVQVVGPRGQSAAKLTPKQRRLFW</sequence>
<feature type="signal peptide" evidence="1">
    <location>
        <begin position="1"/>
        <end position="22"/>
    </location>
</feature>
<dbReference type="InterPro" id="IPR021253">
    <property type="entry name" value="ZrgA-like"/>
</dbReference>
<evidence type="ECO:0000256" key="1">
    <source>
        <dbReference type="SAM" id="SignalP"/>
    </source>
</evidence>
<evidence type="ECO:0000313" key="2">
    <source>
        <dbReference type="EMBL" id="GAA4033211.1"/>
    </source>
</evidence>
<dbReference type="RefSeq" id="WP_344765409.1">
    <property type="nucleotide sequence ID" value="NZ_BAAAZE010000014.1"/>
</dbReference>
<organism evidence="2 3">
    <name type="scientific">Actimicrobium antarcticum</name>
    <dbReference type="NCBI Taxonomy" id="1051899"/>
    <lineage>
        <taxon>Bacteria</taxon>
        <taxon>Pseudomonadati</taxon>
        <taxon>Pseudomonadota</taxon>
        <taxon>Betaproteobacteria</taxon>
        <taxon>Burkholderiales</taxon>
        <taxon>Oxalobacteraceae</taxon>
        <taxon>Actimicrobium</taxon>
    </lineage>
</organism>
<comment type="caution">
    <text evidence="2">The sequence shown here is derived from an EMBL/GenBank/DDBJ whole genome shotgun (WGS) entry which is preliminary data.</text>
</comment>
<keyword evidence="3" id="KW-1185">Reference proteome</keyword>
<gene>
    <name evidence="2" type="ORF">GCM10022212_35420</name>
</gene>
<proteinExistence type="predicted"/>
<dbReference type="Pfam" id="PF10986">
    <property type="entry name" value="ZrgA"/>
    <property type="match status" value="1"/>
</dbReference>